<protein>
    <submittedName>
        <fullName evidence="4">TetR/AcrR family transcriptional regulator</fullName>
    </submittedName>
</protein>
<feature type="DNA-binding region" description="H-T-H motif" evidence="2">
    <location>
        <begin position="29"/>
        <end position="48"/>
    </location>
</feature>
<dbReference type="EMBL" id="JAROAV010000021">
    <property type="protein sequence ID" value="MDF8263693.1"/>
    <property type="molecule type" value="Genomic_DNA"/>
</dbReference>
<dbReference type="Pfam" id="PF00440">
    <property type="entry name" value="TetR_N"/>
    <property type="match status" value="1"/>
</dbReference>
<feature type="domain" description="HTH tetR-type" evidence="3">
    <location>
        <begin position="6"/>
        <end position="66"/>
    </location>
</feature>
<dbReference type="Pfam" id="PF14246">
    <property type="entry name" value="TetR_C_7"/>
    <property type="match status" value="1"/>
</dbReference>
<dbReference type="Gene3D" id="1.10.357.10">
    <property type="entry name" value="Tetracycline Repressor, domain 2"/>
    <property type="match status" value="1"/>
</dbReference>
<evidence type="ECO:0000313" key="5">
    <source>
        <dbReference type="Proteomes" id="UP001528912"/>
    </source>
</evidence>
<name>A0ABT6C4E3_9MICO</name>
<dbReference type="PRINTS" id="PR00455">
    <property type="entry name" value="HTHTETR"/>
</dbReference>
<dbReference type="InterPro" id="IPR050109">
    <property type="entry name" value="HTH-type_TetR-like_transc_reg"/>
</dbReference>
<dbReference type="PROSITE" id="PS50977">
    <property type="entry name" value="HTH_TETR_2"/>
    <property type="match status" value="1"/>
</dbReference>
<reference evidence="4 5" key="1">
    <citation type="submission" date="2023-03" db="EMBL/GenBank/DDBJ databases">
        <title>YIM 133296 draft genome.</title>
        <authorList>
            <person name="Xiong L."/>
        </authorList>
    </citation>
    <scope>NUCLEOTIDE SEQUENCE [LARGE SCALE GENOMIC DNA]</scope>
    <source>
        <strain evidence="4 5">YIM 133296</strain>
    </source>
</reference>
<gene>
    <name evidence="4" type="ORF">P4R38_05490</name>
</gene>
<dbReference type="InterPro" id="IPR001647">
    <property type="entry name" value="HTH_TetR"/>
</dbReference>
<evidence type="ECO:0000256" key="1">
    <source>
        <dbReference type="ARBA" id="ARBA00023125"/>
    </source>
</evidence>
<dbReference type="SUPFAM" id="SSF46689">
    <property type="entry name" value="Homeodomain-like"/>
    <property type="match status" value="1"/>
</dbReference>
<keyword evidence="1 2" id="KW-0238">DNA-binding</keyword>
<dbReference type="RefSeq" id="WP_277191362.1">
    <property type="nucleotide sequence ID" value="NZ_JAROAV010000021.1"/>
</dbReference>
<accession>A0ABT6C4E3</accession>
<dbReference type="PANTHER" id="PTHR30055">
    <property type="entry name" value="HTH-TYPE TRANSCRIPTIONAL REGULATOR RUTR"/>
    <property type="match status" value="1"/>
</dbReference>
<sequence>MPTARADKQRDLLDGALRVFARDGYSRASIDAIAEAAGVSTRTIYNHYGDKAGLFKAVILDSATRVADHEIALADRLLAHIVDLQTDLVAFGLAWSAHDPATADHFALVRQIQADSAHIDGEILGAWQEAGPVRVRGAVAAHLKAHAAAGLLHINDENIAALQLIQLTAGSVMAAPGARPERIIRAGVDTFLAAYQPSTSYS</sequence>
<dbReference type="PANTHER" id="PTHR30055:SF146">
    <property type="entry name" value="HTH-TYPE TRANSCRIPTIONAL DUAL REGULATOR CECR"/>
    <property type="match status" value="1"/>
</dbReference>
<evidence type="ECO:0000313" key="4">
    <source>
        <dbReference type="EMBL" id="MDF8263693.1"/>
    </source>
</evidence>
<evidence type="ECO:0000256" key="2">
    <source>
        <dbReference type="PROSITE-ProRule" id="PRU00335"/>
    </source>
</evidence>
<dbReference type="InterPro" id="IPR009057">
    <property type="entry name" value="Homeodomain-like_sf"/>
</dbReference>
<proteinExistence type="predicted"/>
<dbReference type="InterPro" id="IPR039536">
    <property type="entry name" value="TetR_C_Proteobacteria"/>
</dbReference>
<evidence type="ECO:0000259" key="3">
    <source>
        <dbReference type="PROSITE" id="PS50977"/>
    </source>
</evidence>
<keyword evidence="5" id="KW-1185">Reference proteome</keyword>
<dbReference type="Proteomes" id="UP001528912">
    <property type="component" value="Unassembled WGS sequence"/>
</dbReference>
<organism evidence="4 5">
    <name type="scientific">Luteipulveratus flavus</name>
    <dbReference type="NCBI Taxonomy" id="3031728"/>
    <lineage>
        <taxon>Bacteria</taxon>
        <taxon>Bacillati</taxon>
        <taxon>Actinomycetota</taxon>
        <taxon>Actinomycetes</taxon>
        <taxon>Micrococcales</taxon>
        <taxon>Dermacoccaceae</taxon>
        <taxon>Luteipulveratus</taxon>
    </lineage>
</organism>
<comment type="caution">
    <text evidence="4">The sequence shown here is derived from an EMBL/GenBank/DDBJ whole genome shotgun (WGS) entry which is preliminary data.</text>
</comment>